<proteinExistence type="predicted"/>
<gene>
    <name evidence="2" type="ORF">NEIMUCOT_04053</name>
</gene>
<evidence type="ECO:0000313" key="2">
    <source>
        <dbReference type="EMBL" id="EFC89635.1"/>
    </source>
</evidence>
<dbReference type="Proteomes" id="UP000003344">
    <property type="component" value="Unassembled WGS sequence"/>
</dbReference>
<evidence type="ECO:0000313" key="3">
    <source>
        <dbReference type="Proteomes" id="UP000003344"/>
    </source>
</evidence>
<feature type="region of interest" description="Disordered" evidence="1">
    <location>
        <begin position="21"/>
        <end position="42"/>
    </location>
</feature>
<organism evidence="2 3">
    <name type="scientific">Neisseria mucosa (strain ATCC 25996 / DSM 4631 / NCTC 10774 / M26)</name>
    <dbReference type="NCBI Taxonomy" id="546266"/>
    <lineage>
        <taxon>Bacteria</taxon>
        <taxon>Pseudomonadati</taxon>
        <taxon>Pseudomonadota</taxon>
        <taxon>Betaproteobacteria</taxon>
        <taxon>Neisseriales</taxon>
        <taxon>Neisseriaceae</taxon>
        <taxon>Neisseria</taxon>
    </lineage>
</organism>
<sequence length="42" mass="4907">MQFSAKSTKFSITYYERLNIGPERKTRAQFSTPKHRAHGHTP</sequence>
<dbReference type="STRING" id="546266.NEIMUCOT_04053"/>
<accession>D2ZTW5</accession>
<feature type="compositionally biased region" description="Basic residues" evidence="1">
    <location>
        <begin position="33"/>
        <end position="42"/>
    </location>
</feature>
<dbReference type="EMBL" id="ACDX02000002">
    <property type="protein sequence ID" value="EFC89635.1"/>
    <property type="molecule type" value="Genomic_DNA"/>
</dbReference>
<protein>
    <submittedName>
        <fullName evidence="2">Uncharacterized protein</fullName>
    </submittedName>
</protein>
<comment type="caution">
    <text evidence="2">The sequence shown here is derived from an EMBL/GenBank/DDBJ whole genome shotgun (WGS) entry which is preliminary data.</text>
</comment>
<reference evidence="2 3" key="1">
    <citation type="submission" date="2009-10" db="EMBL/GenBank/DDBJ databases">
        <authorList>
            <person name="Weinstock G."/>
            <person name="Sodergren E."/>
            <person name="Clifton S."/>
            <person name="Fulton L."/>
            <person name="Fulton B."/>
            <person name="Courtney L."/>
            <person name="Fronick C."/>
            <person name="Harrison M."/>
            <person name="Strong C."/>
            <person name="Farmer C."/>
            <person name="Delahaunty K."/>
            <person name="Markovic C."/>
            <person name="Hall O."/>
            <person name="Minx P."/>
            <person name="Tomlinson C."/>
            <person name="Mitreva M."/>
            <person name="Nelson J."/>
            <person name="Hou S."/>
            <person name="Wollam A."/>
            <person name="Pepin K.H."/>
            <person name="Johnson M."/>
            <person name="Bhonagiri V."/>
            <person name="Nash W.E."/>
            <person name="Warren W."/>
            <person name="Chinwalla A."/>
            <person name="Mardis E.R."/>
            <person name="Wilson R.K."/>
        </authorList>
    </citation>
    <scope>NUCLEOTIDE SEQUENCE [LARGE SCALE GENOMIC DNA]</scope>
    <source>
        <strain evidence="3">ATCC 25996 / DSM 4631 / NCTC 10774 / M26</strain>
    </source>
</reference>
<name>D2ZTW5_NEIM2</name>
<dbReference type="AlphaFoldDB" id="D2ZTW5"/>
<evidence type="ECO:0000256" key="1">
    <source>
        <dbReference type="SAM" id="MobiDB-lite"/>
    </source>
</evidence>